<sequence>MPRGGRGGRGPRGSRPNYGLRRAGFGLLTLLLLAGVVVGALLGALKLRDVVRSQNEARAASEVKTVYAEPTACAGGELETTLSAPATVSAGQEVSIKATIKNKGTQPCIVDGGSTALTAVITSGDTQVWTSTQCTVGPTSRPLLIDAGATSETALTWDGRVNRTVCPTVSPTPTEAAGSVPSADAGAAAPATDEASASPAEQATAQSSAAPSANPDPSADPSATASAEPGSGEAAGAGTYQVHLELGGQSVTDSSTFTIG</sequence>
<feature type="region of interest" description="Disordered" evidence="1">
    <location>
        <begin position="166"/>
        <end position="260"/>
    </location>
</feature>
<gene>
    <name evidence="2" type="ORF">AXF14_06935</name>
</gene>
<keyword evidence="3" id="KW-1185">Reference proteome</keyword>
<protein>
    <submittedName>
        <fullName evidence="2">Uncharacterized protein</fullName>
    </submittedName>
</protein>
<evidence type="ECO:0000313" key="3">
    <source>
        <dbReference type="Proteomes" id="UP000065220"/>
    </source>
</evidence>
<feature type="compositionally biased region" description="Low complexity" evidence="1">
    <location>
        <begin position="176"/>
        <end position="239"/>
    </location>
</feature>
<dbReference type="AlphaFoldDB" id="A0A0X8JF91"/>
<dbReference type="OrthoDB" id="5189092at2"/>
<dbReference type="KEGG" id="ard:AXF14_06935"/>
<evidence type="ECO:0000256" key="1">
    <source>
        <dbReference type="SAM" id="MobiDB-lite"/>
    </source>
</evidence>
<dbReference type="Proteomes" id="UP000065220">
    <property type="component" value="Chromosome"/>
</dbReference>
<dbReference type="RefSeq" id="WP_067941946.1">
    <property type="nucleotide sequence ID" value="NZ_CP014228.1"/>
</dbReference>
<organism evidence="2 3">
    <name type="scientific">Actinomyces radicidentis</name>
    <dbReference type="NCBI Taxonomy" id="111015"/>
    <lineage>
        <taxon>Bacteria</taxon>
        <taxon>Bacillati</taxon>
        <taxon>Actinomycetota</taxon>
        <taxon>Actinomycetes</taxon>
        <taxon>Actinomycetales</taxon>
        <taxon>Actinomycetaceae</taxon>
        <taxon>Actinomyces</taxon>
    </lineage>
</organism>
<name>A0A0X8JF91_ACTRD</name>
<dbReference type="EMBL" id="CP014228">
    <property type="protein sequence ID" value="AMD87358.1"/>
    <property type="molecule type" value="Genomic_DNA"/>
</dbReference>
<accession>A0A0X8JF91</accession>
<dbReference type="STRING" id="111015.AXF14_06935"/>
<evidence type="ECO:0000313" key="2">
    <source>
        <dbReference type="EMBL" id="AMD87358.1"/>
    </source>
</evidence>
<proteinExistence type="predicted"/>
<reference evidence="3" key="1">
    <citation type="submission" date="2016-02" db="EMBL/GenBank/DDBJ databases">
        <authorList>
            <person name="Holder M.E."/>
            <person name="Ajami N.J."/>
            <person name="Petrosino J.F."/>
        </authorList>
    </citation>
    <scope>NUCLEOTIDE SEQUENCE [LARGE SCALE GENOMIC DNA]</scope>
    <source>
        <strain evidence="3">CCUG 36733</strain>
    </source>
</reference>
<feature type="compositionally biased region" description="Polar residues" evidence="1">
    <location>
        <begin position="249"/>
        <end position="260"/>
    </location>
</feature>